<protein>
    <recommendedName>
        <fullName evidence="4">RNA helicase</fullName>
    </recommendedName>
</protein>
<evidence type="ECO:0000256" key="1">
    <source>
        <dbReference type="SAM" id="MobiDB-lite"/>
    </source>
</evidence>
<feature type="compositionally biased region" description="Low complexity" evidence="1">
    <location>
        <begin position="87"/>
        <end position="111"/>
    </location>
</feature>
<gene>
    <name evidence="2" type="ORF">PCOR1329_LOCUS27270</name>
</gene>
<sequence>MGVAARAAVGPADAKERGPREKREERSKGPAQDNKGGRQSKGGSWVGKDRNAPDNWGAGKRAPEDELGKNKSEEWHGHTWPRGGGWASWSGARWSSASWTSTSWSRANWGE</sequence>
<comment type="caution">
    <text evidence="2">The sequence shown here is derived from an EMBL/GenBank/DDBJ whole genome shotgun (WGS) entry which is preliminary data.</text>
</comment>
<evidence type="ECO:0000313" key="3">
    <source>
        <dbReference type="Proteomes" id="UP001189429"/>
    </source>
</evidence>
<proteinExistence type="predicted"/>
<feature type="compositionally biased region" description="Basic and acidic residues" evidence="1">
    <location>
        <begin position="61"/>
        <end position="77"/>
    </location>
</feature>
<organism evidence="2 3">
    <name type="scientific">Prorocentrum cordatum</name>
    <dbReference type="NCBI Taxonomy" id="2364126"/>
    <lineage>
        <taxon>Eukaryota</taxon>
        <taxon>Sar</taxon>
        <taxon>Alveolata</taxon>
        <taxon>Dinophyceae</taxon>
        <taxon>Prorocentrales</taxon>
        <taxon>Prorocentraceae</taxon>
        <taxon>Prorocentrum</taxon>
    </lineage>
</organism>
<feature type="compositionally biased region" description="Low complexity" evidence="1">
    <location>
        <begin position="1"/>
        <end position="12"/>
    </location>
</feature>
<evidence type="ECO:0000313" key="2">
    <source>
        <dbReference type="EMBL" id="CAK0827844.1"/>
    </source>
</evidence>
<name>A0ABN9S7J4_9DINO</name>
<dbReference type="Proteomes" id="UP001189429">
    <property type="component" value="Unassembled WGS sequence"/>
</dbReference>
<feature type="non-terminal residue" evidence="2">
    <location>
        <position position="111"/>
    </location>
</feature>
<evidence type="ECO:0008006" key="4">
    <source>
        <dbReference type="Google" id="ProtNLM"/>
    </source>
</evidence>
<keyword evidence="3" id="KW-1185">Reference proteome</keyword>
<dbReference type="EMBL" id="CAUYUJ010009854">
    <property type="protein sequence ID" value="CAK0827844.1"/>
    <property type="molecule type" value="Genomic_DNA"/>
</dbReference>
<feature type="compositionally biased region" description="Basic and acidic residues" evidence="1">
    <location>
        <begin position="13"/>
        <end position="28"/>
    </location>
</feature>
<reference evidence="2" key="1">
    <citation type="submission" date="2023-10" db="EMBL/GenBank/DDBJ databases">
        <authorList>
            <person name="Chen Y."/>
            <person name="Shah S."/>
            <person name="Dougan E. K."/>
            <person name="Thang M."/>
            <person name="Chan C."/>
        </authorList>
    </citation>
    <scope>NUCLEOTIDE SEQUENCE [LARGE SCALE GENOMIC DNA]</scope>
</reference>
<accession>A0ABN9S7J4</accession>
<feature type="region of interest" description="Disordered" evidence="1">
    <location>
        <begin position="1"/>
        <end position="111"/>
    </location>
</feature>